<evidence type="ECO:0000259" key="2">
    <source>
        <dbReference type="Pfam" id="PF13477"/>
    </source>
</evidence>
<gene>
    <name evidence="3" type="ORF">H9635_13560</name>
</gene>
<evidence type="ECO:0000313" key="4">
    <source>
        <dbReference type="Proteomes" id="UP000619101"/>
    </source>
</evidence>
<dbReference type="Pfam" id="PF00534">
    <property type="entry name" value="Glycos_transf_1"/>
    <property type="match status" value="1"/>
</dbReference>
<dbReference type="CDD" id="cd03808">
    <property type="entry name" value="GT4_CapM-like"/>
    <property type="match status" value="1"/>
</dbReference>
<accession>A0ABR8Y0P5</accession>
<name>A0ABR8Y0P5_9BACL</name>
<reference evidence="3 4" key="1">
    <citation type="submission" date="2020-08" db="EMBL/GenBank/DDBJ databases">
        <title>A Genomic Blueprint of the Chicken Gut Microbiome.</title>
        <authorList>
            <person name="Gilroy R."/>
            <person name="Ravi A."/>
            <person name="Getino M."/>
            <person name="Pursley I."/>
            <person name="Horton D.L."/>
            <person name="Alikhan N.-F."/>
            <person name="Baker D."/>
            <person name="Gharbi K."/>
            <person name="Hall N."/>
            <person name="Watson M."/>
            <person name="Adriaenssens E.M."/>
            <person name="Foster-Nyarko E."/>
            <person name="Jarju S."/>
            <person name="Secka A."/>
            <person name="Antonio M."/>
            <person name="Oren A."/>
            <person name="Chaudhuri R."/>
            <person name="La Ragione R.M."/>
            <person name="Hildebrand F."/>
            <person name="Pallen M.J."/>
        </authorList>
    </citation>
    <scope>NUCLEOTIDE SEQUENCE [LARGE SCALE GENOMIC DNA]</scope>
    <source>
        <strain evidence="3 4">A46</strain>
    </source>
</reference>
<dbReference type="Proteomes" id="UP000619101">
    <property type="component" value="Unassembled WGS sequence"/>
</dbReference>
<keyword evidence="4" id="KW-1185">Reference proteome</keyword>
<dbReference type="PANTHER" id="PTHR12526">
    <property type="entry name" value="GLYCOSYLTRANSFERASE"/>
    <property type="match status" value="1"/>
</dbReference>
<dbReference type="SUPFAM" id="SSF53756">
    <property type="entry name" value="UDP-Glycosyltransferase/glycogen phosphorylase"/>
    <property type="match status" value="1"/>
</dbReference>
<dbReference type="InterPro" id="IPR001296">
    <property type="entry name" value="Glyco_trans_1"/>
</dbReference>
<protein>
    <submittedName>
        <fullName evidence="3">Glycosyltransferase family 4 protein</fullName>
    </submittedName>
</protein>
<feature type="domain" description="Glycosyltransferase subfamily 4-like N-terminal" evidence="2">
    <location>
        <begin position="2"/>
        <end position="145"/>
    </location>
</feature>
<dbReference type="Gene3D" id="3.40.50.2000">
    <property type="entry name" value="Glycogen Phosphorylase B"/>
    <property type="match status" value="2"/>
</dbReference>
<organism evidence="3 4">
    <name type="scientific">Solibacillus faecavium</name>
    <dbReference type="NCBI Taxonomy" id="2762221"/>
    <lineage>
        <taxon>Bacteria</taxon>
        <taxon>Bacillati</taxon>
        <taxon>Bacillota</taxon>
        <taxon>Bacilli</taxon>
        <taxon>Bacillales</taxon>
        <taxon>Caryophanaceae</taxon>
        <taxon>Solibacillus</taxon>
    </lineage>
</organism>
<sequence>MKVLFVASVYRHLTSFHVPYMNYFQEKGYEVWAVGNGDDKEILESNNIKCIDIPFSRNPINISNISAYNLLKKTFQEQHFDLIHVHTPVAAVITRLAFKDSGFGKLIYTAHGFHFFKGAPLKNWLIYYPIEKFAAKWTDHLITINKEDYINAKKLLPIEKVSLVHGVGVEGSNGSISSEKRLELLRSMNIKPDAIIISYIAELNDNKNHQFLLKNWEVIKKINPLYELLIIGTGEKNKELKKIVLEEKLKDIHFLGYRRDVNELLKITDIVTLLSKREGLPKSIMEAMVNGKPCVVSNTRGLRDLVKSNKNGFIVDLNDDSQLVNAFSSLADANLRAKMGFLGQELIQPFIKESVLKEYIEIYSKQLNSK</sequence>
<dbReference type="EMBL" id="JACSPZ010000006">
    <property type="protein sequence ID" value="MBD8037773.1"/>
    <property type="molecule type" value="Genomic_DNA"/>
</dbReference>
<dbReference type="InterPro" id="IPR028098">
    <property type="entry name" value="Glyco_trans_4-like_N"/>
</dbReference>
<evidence type="ECO:0000259" key="1">
    <source>
        <dbReference type="Pfam" id="PF00534"/>
    </source>
</evidence>
<evidence type="ECO:0000313" key="3">
    <source>
        <dbReference type="EMBL" id="MBD8037773.1"/>
    </source>
</evidence>
<dbReference type="Pfam" id="PF13477">
    <property type="entry name" value="Glyco_trans_4_2"/>
    <property type="match status" value="1"/>
</dbReference>
<comment type="caution">
    <text evidence="3">The sequence shown here is derived from an EMBL/GenBank/DDBJ whole genome shotgun (WGS) entry which is preliminary data.</text>
</comment>
<dbReference type="PANTHER" id="PTHR12526:SF630">
    <property type="entry name" value="GLYCOSYLTRANSFERASE"/>
    <property type="match status" value="1"/>
</dbReference>
<dbReference type="RefSeq" id="WP_191700846.1">
    <property type="nucleotide sequence ID" value="NZ_JACSPZ010000006.1"/>
</dbReference>
<proteinExistence type="predicted"/>
<feature type="domain" description="Glycosyl transferase family 1" evidence="1">
    <location>
        <begin position="186"/>
        <end position="339"/>
    </location>
</feature>